<sequence>MRFYLVCLSVTLFYCSTGSTQCISNDILAVNKLNENQLLTRLEVLSSDSFAGRKFASKENIQVQQYLITQLQAANISPFKGQYLHSFEHEQMFSTKQGANIIGLIKGRLHPEKYIVLTAHYDHLGKKGSKFFPGADDNASGVSSLLAFGEALSLNPLNHSVILLFTDGEEVSLLGAKYFVKQQEQLLKDIKLNINIDMIAGSKKTKKLRYISSPMAQLVNEQQQQCLAKLRKKSSVKIVKGFRSHRTNNSLDKRTNWRMASDHGVFAKQDIPYIYFGIGTHKNYHSVSDSFENINVPFYLSAATSIYQQLRFIDLVI</sequence>
<organism evidence="2 3">
    <name type="scientific">Litorilituus sediminis</name>
    <dbReference type="NCBI Taxonomy" id="718192"/>
    <lineage>
        <taxon>Bacteria</taxon>
        <taxon>Pseudomonadati</taxon>
        <taxon>Pseudomonadota</taxon>
        <taxon>Gammaproteobacteria</taxon>
        <taxon>Alteromonadales</taxon>
        <taxon>Colwelliaceae</taxon>
        <taxon>Litorilituus</taxon>
    </lineage>
</organism>
<dbReference type="RefSeq" id="WP_130598976.1">
    <property type="nucleotide sequence ID" value="NZ_CP034759.1"/>
</dbReference>
<accession>A0A4P6P0I2</accession>
<dbReference type="EMBL" id="CP034759">
    <property type="protein sequence ID" value="QBG34606.1"/>
    <property type="molecule type" value="Genomic_DNA"/>
</dbReference>
<evidence type="ECO:0000313" key="3">
    <source>
        <dbReference type="Proteomes" id="UP000290244"/>
    </source>
</evidence>
<dbReference type="PANTHER" id="PTHR12147">
    <property type="entry name" value="METALLOPEPTIDASE M28 FAMILY MEMBER"/>
    <property type="match status" value="1"/>
</dbReference>
<dbReference type="GO" id="GO:0006508">
    <property type="term" value="P:proteolysis"/>
    <property type="evidence" value="ECO:0007669"/>
    <property type="project" value="InterPro"/>
</dbReference>
<dbReference type="KEGG" id="lsd:EMK97_02045"/>
<dbReference type="Pfam" id="PF04389">
    <property type="entry name" value="Peptidase_M28"/>
    <property type="match status" value="1"/>
</dbReference>
<keyword evidence="3" id="KW-1185">Reference proteome</keyword>
<name>A0A4P6P0I2_9GAMM</name>
<dbReference type="SUPFAM" id="SSF53187">
    <property type="entry name" value="Zn-dependent exopeptidases"/>
    <property type="match status" value="1"/>
</dbReference>
<dbReference type="OrthoDB" id="1521787at2"/>
<dbReference type="InterPro" id="IPR007484">
    <property type="entry name" value="Peptidase_M28"/>
</dbReference>
<protein>
    <submittedName>
        <fullName evidence="2">M28 family peptidase</fullName>
    </submittedName>
</protein>
<feature type="domain" description="Peptidase M28" evidence="1">
    <location>
        <begin position="100"/>
        <end position="297"/>
    </location>
</feature>
<dbReference type="PANTHER" id="PTHR12147:SF26">
    <property type="entry name" value="PEPTIDASE M28 DOMAIN-CONTAINING PROTEIN"/>
    <property type="match status" value="1"/>
</dbReference>
<dbReference type="GO" id="GO:0008235">
    <property type="term" value="F:metalloexopeptidase activity"/>
    <property type="evidence" value="ECO:0007669"/>
    <property type="project" value="InterPro"/>
</dbReference>
<dbReference type="Gene3D" id="3.40.630.10">
    <property type="entry name" value="Zn peptidases"/>
    <property type="match status" value="1"/>
</dbReference>
<evidence type="ECO:0000313" key="2">
    <source>
        <dbReference type="EMBL" id="QBG34606.1"/>
    </source>
</evidence>
<proteinExistence type="predicted"/>
<gene>
    <name evidence="2" type="ORF">EMK97_02045</name>
</gene>
<dbReference type="InterPro" id="IPR045175">
    <property type="entry name" value="M28_fam"/>
</dbReference>
<dbReference type="AlphaFoldDB" id="A0A4P6P0I2"/>
<dbReference type="Proteomes" id="UP000290244">
    <property type="component" value="Chromosome"/>
</dbReference>
<evidence type="ECO:0000259" key="1">
    <source>
        <dbReference type="Pfam" id="PF04389"/>
    </source>
</evidence>
<reference evidence="2 3" key="1">
    <citation type="submission" date="2018-12" db="EMBL/GenBank/DDBJ databases">
        <title>Complete genome of Litorilituus sediminis.</title>
        <authorList>
            <person name="Liu A."/>
            <person name="Rong J."/>
        </authorList>
    </citation>
    <scope>NUCLEOTIDE SEQUENCE [LARGE SCALE GENOMIC DNA]</scope>
    <source>
        <strain evidence="2 3">JCM 17549</strain>
    </source>
</reference>